<dbReference type="EMBL" id="CP060783">
    <property type="protein sequence ID" value="QNP48775.1"/>
    <property type="molecule type" value="Genomic_DNA"/>
</dbReference>
<dbReference type="AlphaFoldDB" id="A0A7H0GKF9"/>
<accession>A0A7H0GKF9</accession>
<evidence type="ECO:0000313" key="2">
    <source>
        <dbReference type="EMBL" id="QNP48775.1"/>
    </source>
</evidence>
<organism evidence="2 3">
    <name type="scientific">Diaphorobacter aerolatus</name>
    <dbReference type="NCBI Taxonomy" id="1288495"/>
    <lineage>
        <taxon>Bacteria</taxon>
        <taxon>Pseudomonadati</taxon>
        <taxon>Pseudomonadota</taxon>
        <taxon>Betaproteobacteria</taxon>
        <taxon>Burkholderiales</taxon>
        <taxon>Comamonadaceae</taxon>
        <taxon>Diaphorobacter</taxon>
    </lineage>
</organism>
<dbReference type="KEGG" id="daer:H9K75_00560"/>
<gene>
    <name evidence="2" type="ORF">H9K75_00560</name>
</gene>
<sequence length="224" mass="25834">MKYLAEIGGMKILNITLLLICEVLLILSLTGCLTIWEGDPRWEIPIISKECDSFSGKYYAYDEENHAILTGKIGDRPNIKVDDKYSQLIEYHEYSREYSLKWYSEANKPQRIKVYRQYIVSVEKNGSIINVSLFNESSQPDILVRIKLDHPNVGCDRNGNLVMRSILLFNSGDFRPGSAFAKELSLSRLPNGQLQLMELERIWYGTMNKAPDEVRKKIYLFNPA</sequence>
<proteinExistence type="predicted"/>
<keyword evidence="3" id="KW-1185">Reference proteome</keyword>
<evidence type="ECO:0000256" key="1">
    <source>
        <dbReference type="SAM" id="Phobius"/>
    </source>
</evidence>
<name>A0A7H0GKF9_9BURK</name>
<dbReference type="Proteomes" id="UP000516028">
    <property type="component" value="Chromosome"/>
</dbReference>
<keyword evidence="1" id="KW-0812">Transmembrane</keyword>
<protein>
    <submittedName>
        <fullName evidence="2">Uncharacterized protein</fullName>
    </submittedName>
</protein>
<feature type="transmembrane region" description="Helical" evidence="1">
    <location>
        <begin position="12"/>
        <end position="36"/>
    </location>
</feature>
<reference evidence="2 3" key="1">
    <citation type="submission" date="2020-08" db="EMBL/GenBank/DDBJ databases">
        <title>Genome sequence of Diaphorobacter aerolatus KACC 16536T.</title>
        <authorList>
            <person name="Hyun D.-W."/>
            <person name="Bae J.-W."/>
        </authorList>
    </citation>
    <scope>NUCLEOTIDE SEQUENCE [LARGE SCALE GENOMIC DNA]</scope>
    <source>
        <strain evidence="2 3">KACC 16536</strain>
    </source>
</reference>
<keyword evidence="1" id="KW-0472">Membrane</keyword>
<dbReference type="RefSeq" id="WP_187724370.1">
    <property type="nucleotide sequence ID" value="NZ_CP060783.1"/>
</dbReference>
<keyword evidence="1" id="KW-1133">Transmembrane helix</keyword>
<evidence type="ECO:0000313" key="3">
    <source>
        <dbReference type="Proteomes" id="UP000516028"/>
    </source>
</evidence>